<dbReference type="AlphaFoldDB" id="A0A7J7JVQ9"/>
<evidence type="ECO:0000313" key="8">
    <source>
        <dbReference type="Proteomes" id="UP000593567"/>
    </source>
</evidence>
<dbReference type="GO" id="GO:0006301">
    <property type="term" value="P:DNA damage tolerance"/>
    <property type="evidence" value="ECO:0007669"/>
    <property type="project" value="InterPro"/>
</dbReference>
<dbReference type="GO" id="GO:0008270">
    <property type="term" value="F:zinc ion binding"/>
    <property type="evidence" value="ECO:0007669"/>
    <property type="project" value="UniProtKB-KW"/>
</dbReference>
<evidence type="ECO:0000256" key="5">
    <source>
        <dbReference type="SAM" id="MobiDB-lite"/>
    </source>
</evidence>
<accession>A0A7J7JVQ9</accession>
<evidence type="ECO:0000256" key="3">
    <source>
        <dbReference type="PROSITE-ProRule" id="PRU00175"/>
    </source>
</evidence>
<name>A0A7J7JVQ9_BUGNE</name>
<evidence type="ECO:0000256" key="1">
    <source>
        <dbReference type="ARBA" id="ARBA00022771"/>
    </source>
</evidence>
<dbReference type="EMBL" id="VXIV02001761">
    <property type="protein sequence ID" value="KAF6030047.1"/>
    <property type="molecule type" value="Genomic_DNA"/>
</dbReference>
<dbReference type="GO" id="GO:0006513">
    <property type="term" value="P:protein monoubiquitination"/>
    <property type="evidence" value="ECO:0007669"/>
    <property type="project" value="InterPro"/>
</dbReference>
<keyword evidence="4" id="KW-0175">Coiled coil</keyword>
<feature type="coiled-coil region" evidence="4">
    <location>
        <begin position="243"/>
        <end position="291"/>
    </location>
</feature>
<reference evidence="7" key="1">
    <citation type="submission" date="2020-06" db="EMBL/GenBank/DDBJ databases">
        <title>Draft genome of Bugula neritina, a colonial animal packing powerful symbionts and potential medicines.</title>
        <authorList>
            <person name="Rayko M."/>
        </authorList>
    </citation>
    <scope>NUCLEOTIDE SEQUENCE [LARGE SCALE GENOMIC DNA]</scope>
    <source>
        <strain evidence="7">Kwan_BN1</strain>
    </source>
</reference>
<evidence type="ECO:0000259" key="6">
    <source>
        <dbReference type="PROSITE" id="PS50089"/>
    </source>
</evidence>
<evidence type="ECO:0000256" key="4">
    <source>
        <dbReference type="SAM" id="Coils"/>
    </source>
</evidence>
<keyword evidence="2" id="KW-0862">Zinc</keyword>
<organism evidence="7 8">
    <name type="scientific">Bugula neritina</name>
    <name type="common">Brown bryozoan</name>
    <name type="synonym">Sertularia neritina</name>
    <dbReference type="NCBI Taxonomy" id="10212"/>
    <lineage>
        <taxon>Eukaryota</taxon>
        <taxon>Metazoa</taxon>
        <taxon>Spiralia</taxon>
        <taxon>Lophotrochozoa</taxon>
        <taxon>Bryozoa</taxon>
        <taxon>Gymnolaemata</taxon>
        <taxon>Cheilostomatida</taxon>
        <taxon>Flustrina</taxon>
        <taxon>Buguloidea</taxon>
        <taxon>Bugulidae</taxon>
        <taxon>Bugula</taxon>
    </lineage>
</organism>
<dbReference type="Proteomes" id="UP000593567">
    <property type="component" value="Unassembled WGS sequence"/>
</dbReference>
<keyword evidence="1 3" id="KW-0863">Zinc-finger</keyword>
<keyword evidence="8" id="KW-1185">Reference proteome</keyword>
<dbReference type="GO" id="GO:0061630">
    <property type="term" value="F:ubiquitin protein ligase activity"/>
    <property type="evidence" value="ECO:0007669"/>
    <property type="project" value="InterPro"/>
</dbReference>
<evidence type="ECO:0000313" key="7">
    <source>
        <dbReference type="EMBL" id="KAF6030047.1"/>
    </source>
</evidence>
<feature type="region of interest" description="Disordered" evidence="5">
    <location>
        <begin position="75"/>
        <end position="115"/>
    </location>
</feature>
<protein>
    <recommendedName>
        <fullName evidence="6">RING-type domain-containing protein</fullName>
    </recommendedName>
</protein>
<sequence length="355" mass="40862">MNVNICMIMDKPSYGYKIMPPKHKQSKDSIRRKQEIADQVKEIKDRQQKWMNEKKLSESGKLSTVLPDNDLDIKTRDQHSMRTANYSASCPDGYKSAKSSPLYRPSNYKTPSRNDIGEDNYDVIADEIIHRVKNSLGGNLKTDSFEHNGEDREPSKPLAAHMCYKCQKLMISPHHSPMMLIPCGHNLCEACCRSAATCYICNTEVNGQSTNVILGQVIQNQYSQSREEAKRHRKSARKLHPAVADVEQEMQTLLLRKEAMEEEKLTIEESIERLNNRILGEMEQISGVEREESNVISQISWLQKKLMTLQEHKNDFKEKITSHNSHIEDEKKRINMINETLEYLSEKLHSLGSKT</sequence>
<dbReference type="SUPFAM" id="SSF57850">
    <property type="entry name" value="RING/U-box"/>
    <property type="match status" value="1"/>
</dbReference>
<dbReference type="InterPro" id="IPR039577">
    <property type="entry name" value="Rad18"/>
</dbReference>
<dbReference type="PANTHER" id="PTHR14134">
    <property type="entry name" value="E3 UBIQUITIN-PROTEIN LIGASE RAD18"/>
    <property type="match status" value="1"/>
</dbReference>
<proteinExistence type="predicted"/>
<dbReference type="OrthoDB" id="6105938at2759"/>
<dbReference type="Gene3D" id="3.30.40.10">
    <property type="entry name" value="Zinc/RING finger domain, C3HC4 (zinc finger)"/>
    <property type="match status" value="1"/>
</dbReference>
<dbReference type="PROSITE" id="PS50089">
    <property type="entry name" value="ZF_RING_2"/>
    <property type="match status" value="1"/>
</dbReference>
<gene>
    <name evidence="7" type="ORF">EB796_011644</name>
</gene>
<keyword evidence="1 3" id="KW-0479">Metal-binding</keyword>
<feature type="domain" description="RING-type" evidence="6">
    <location>
        <begin position="163"/>
        <end position="202"/>
    </location>
</feature>
<dbReference type="PANTHER" id="PTHR14134:SF3">
    <property type="entry name" value="RING-CH-TYPE DOMAIN-CONTAINING PROTEIN"/>
    <property type="match status" value="1"/>
</dbReference>
<comment type="caution">
    <text evidence="7">The sequence shown here is derived from an EMBL/GenBank/DDBJ whole genome shotgun (WGS) entry which is preliminary data.</text>
</comment>
<dbReference type="GO" id="GO:0003697">
    <property type="term" value="F:single-stranded DNA binding"/>
    <property type="evidence" value="ECO:0007669"/>
    <property type="project" value="InterPro"/>
</dbReference>
<evidence type="ECO:0000256" key="2">
    <source>
        <dbReference type="ARBA" id="ARBA00022833"/>
    </source>
</evidence>
<dbReference type="InterPro" id="IPR013083">
    <property type="entry name" value="Znf_RING/FYVE/PHD"/>
</dbReference>
<dbReference type="InterPro" id="IPR001841">
    <property type="entry name" value="Znf_RING"/>
</dbReference>